<sequence length="242" mass="25749">MKAASKTAPAKAADTPEDTRPQVSARDLRREAASAAADAQHTKEIAKQFSLLRTRMLREMRNRGWRRLAVVPITRGAGGTFTSVNLALALARQSQTQVILIDLDLGNPGVADQLGVPGRGLIGATLLKGQPLEQMVSRLTETKNLAVLAPGAPEPGAAELLQDYSFVSELERLTKSHPAELAILDFAPLLGDDTALAALPLADAILLVADGRRTTAAHMQECERLLAGLPPVMGVILNKSED</sequence>
<proteinExistence type="predicted"/>
<dbReference type="SUPFAM" id="SSF52540">
    <property type="entry name" value="P-loop containing nucleoside triphosphate hydrolases"/>
    <property type="match status" value="1"/>
</dbReference>
<dbReference type="InterPro" id="IPR050445">
    <property type="entry name" value="Bact_polysacc_biosynth/exp"/>
</dbReference>
<dbReference type="PANTHER" id="PTHR32309:SF31">
    <property type="entry name" value="CAPSULAR EXOPOLYSACCHARIDE FAMILY"/>
    <property type="match status" value="1"/>
</dbReference>
<dbReference type="Proteomes" id="UP000316225">
    <property type="component" value="Unassembled WGS sequence"/>
</dbReference>
<evidence type="ECO:0000313" key="2">
    <source>
        <dbReference type="EMBL" id="TWI35712.1"/>
    </source>
</evidence>
<keyword evidence="3" id="KW-1185">Reference proteome</keyword>
<comment type="caution">
    <text evidence="2">The sequence shown here is derived from an EMBL/GenBank/DDBJ whole genome shotgun (WGS) entry which is preliminary data.</text>
</comment>
<dbReference type="Gene3D" id="3.40.50.300">
    <property type="entry name" value="P-loop containing nucleotide triphosphate hydrolases"/>
    <property type="match status" value="1"/>
</dbReference>
<dbReference type="EMBL" id="VLKU01000003">
    <property type="protein sequence ID" value="TWI35712.1"/>
    <property type="molecule type" value="Genomic_DNA"/>
</dbReference>
<feature type="compositionally biased region" description="Low complexity" evidence="1">
    <location>
        <begin position="1"/>
        <end position="13"/>
    </location>
</feature>
<evidence type="ECO:0000313" key="3">
    <source>
        <dbReference type="Proteomes" id="UP000316225"/>
    </source>
</evidence>
<evidence type="ECO:0000256" key="1">
    <source>
        <dbReference type="SAM" id="MobiDB-lite"/>
    </source>
</evidence>
<dbReference type="AlphaFoldDB" id="A0A562NU43"/>
<gene>
    <name evidence="2" type="ORF">IQ24_01070</name>
</gene>
<accession>A0A562NU43</accession>
<dbReference type="PANTHER" id="PTHR32309">
    <property type="entry name" value="TYROSINE-PROTEIN KINASE"/>
    <property type="match status" value="1"/>
</dbReference>
<feature type="region of interest" description="Disordered" evidence="1">
    <location>
        <begin position="1"/>
        <end position="24"/>
    </location>
</feature>
<protein>
    <submittedName>
        <fullName evidence="2">Mrp family chromosome partitioning ATPase</fullName>
    </submittedName>
</protein>
<name>A0A562NU43_9RHOB</name>
<organism evidence="2 3">
    <name type="scientific">Paracoccus sulfuroxidans</name>
    <dbReference type="NCBI Taxonomy" id="384678"/>
    <lineage>
        <taxon>Bacteria</taxon>
        <taxon>Pseudomonadati</taxon>
        <taxon>Pseudomonadota</taxon>
        <taxon>Alphaproteobacteria</taxon>
        <taxon>Rhodobacterales</taxon>
        <taxon>Paracoccaceae</taxon>
        <taxon>Paracoccus</taxon>
    </lineage>
</organism>
<reference evidence="2 3" key="1">
    <citation type="journal article" date="2015" name="Stand. Genomic Sci.">
        <title>Genomic Encyclopedia of Bacterial and Archaeal Type Strains, Phase III: the genomes of soil and plant-associated and newly described type strains.</title>
        <authorList>
            <person name="Whitman W.B."/>
            <person name="Woyke T."/>
            <person name="Klenk H.P."/>
            <person name="Zhou Y."/>
            <person name="Lilburn T.G."/>
            <person name="Beck B.J."/>
            <person name="De Vos P."/>
            <person name="Vandamme P."/>
            <person name="Eisen J.A."/>
            <person name="Garrity G."/>
            <person name="Hugenholtz P."/>
            <person name="Kyrpides N.C."/>
        </authorList>
    </citation>
    <scope>NUCLEOTIDE SEQUENCE [LARGE SCALE GENOMIC DNA]</scope>
    <source>
        <strain evidence="2 3">CGMCC 1.5364</strain>
    </source>
</reference>
<dbReference type="InterPro" id="IPR027417">
    <property type="entry name" value="P-loop_NTPase"/>
</dbReference>